<feature type="non-terminal residue" evidence="2">
    <location>
        <position position="149"/>
    </location>
</feature>
<dbReference type="RefSeq" id="WP_212613582.1">
    <property type="nucleotide sequence ID" value="NZ_VZPQ01000727.1"/>
</dbReference>
<accession>A0A6H9RT59</accession>
<dbReference type="Gene3D" id="3.30.559.10">
    <property type="entry name" value="Chloramphenicol acetyltransferase-like domain"/>
    <property type="match status" value="1"/>
</dbReference>
<proteinExistence type="predicted"/>
<evidence type="ECO:0000313" key="3">
    <source>
        <dbReference type="Proteomes" id="UP000423257"/>
    </source>
</evidence>
<dbReference type="Proteomes" id="UP000423257">
    <property type="component" value="Unassembled WGS sequence"/>
</dbReference>
<evidence type="ECO:0000259" key="1">
    <source>
        <dbReference type="Pfam" id="PF00668"/>
    </source>
</evidence>
<dbReference type="EMBL" id="VZPQ01000727">
    <property type="protein sequence ID" value="KAB0536373.1"/>
    <property type="molecule type" value="Genomic_DNA"/>
</dbReference>
<protein>
    <submittedName>
        <fullName evidence="2">Non-ribosomal peptide synthetase</fullName>
    </submittedName>
</protein>
<evidence type="ECO:0000313" key="2">
    <source>
        <dbReference type="EMBL" id="KAB0536373.1"/>
    </source>
</evidence>
<sequence length="149" mass="17423">TLLEDEQKVGFNLSKPPLIRFRLVRLGDESYEFIRSFHHILMDAWCISLVTVDFLKVYEALCNDRTPELKSPRPFRDYIQWLQHQDASEAEQFWRGQLQGLNAPTPLTVDNGVTRDRYTDAVLVDDQLIHLDEQETQALAAFCRSRRIT</sequence>
<dbReference type="Pfam" id="PF00668">
    <property type="entry name" value="Condensation"/>
    <property type="match status" value="1"/>
</dbReference>
<dbReference type="InterPro" id="IPR023213">
    <property type="entry name" value="CAT-like_dom_sf"/>
</dbReference>
<dbReference type="PANTHER" id="PTHR45398:SF1">
    <property type="entry name" value="ENZYME, PUTATIVE (JCVI)-RELATED"/>
    <property type="match status" value="1"/>
</dbReference>
<feature type="domain" description="Condensation" evidence="1">
    <location>
        <begin position="3"/>
        <end position="148"/>
    </location>
</feature>
<dbReference type="InterPro" id="IPR001242">
    <property type="entry name" value="Condensation_dom"/>
</dbReference>
<dbReference type="PANTHER" id="PTHR45398">
    <property type="match status" value="1"/>
</dbReference>
<feature type="non-terminal residue" evidence="2">
    <location>
        <position position="1"/>
    </location>
</feature>
<comment type="caution">
    <text evidence="2">The sequence shown here is derived from an EMBL/GenBank/DDBJ whole genome shotgun (WGS) entry which is preliminary data.</text>
</comment>
<dbReference type="GO" id="GO:0003824">
    <property type="term" value="F:catalytic activity"/>
    <property type="evidence" value="ECO:0007669"/>
    <property type="project" value="InterPro"/>
</dbReference>
<name>A0A6H9RT59_9PSED</name>
<gene>
    <name evidence="2" type="ORF">F7R03_31910</name>
</gene>
<dbReference type="SUPFAM" id="SSF52777">
    <property type="entry name" value="CoA-dependent acyltransferases"/>
    <property type="match status" value="2"/>
</dbReference>
<reference evidence="2 3" key="1">
    <citation type="submission" date="2019-09" db="EMBL/GenBank/DDBJ databases">
        <title>Draft genome sequences of 48 bacterial type strains from the CCUG.</title>
        <authorList>
            <person name="Tunovic T."/>
            <person name="Pineiro-Iglesias B."/>
            <person name="Unosson C."/>
            <person name="Inganas E."/>
            <person name="Ohlen M."/>
            <person name="Cardew S."/>
            <person name="Jensie-Markopoulos S."/>
            <person name="Salva-Serra F."/>
            <person name="Jaen-Luchoro D."/>
            <person name="Karlsson R."/>
            <person name="Svensson-Stadler L."/>
            <person name="Chun J."/>
            <person name="Moore E."/>
        </authorList>
    </citation>
    <scope>NUCLEOTIDE SEQUENCE [LARGE SCALE GENOMIC DNA]</scope>
    <source>
        <strain evidence="2 3">CCUG 51524</strain>
    </source>
</reference>
<dbReference type="Gene3D" id="3.30.559.30">
    <property type="entry name" value="Nonribosomal peptide synthetase, condensation domain"/>
    <property type="match status" value="1"/>
</dbReference>
<organism evidence="2 3">
    <name type="scientific">Pseudomonas palleroniana</name>
    <dbReference type="NCBI Taxonomy" id="191390"/>
    <lineage>
        <taxon>Bacteria</taxon>
        <taxon>Pseudomonadati</taxon>
        <taxon>Pseudomonadota</taxon>
        <taxon>Gammaproteobacteria</taxon>
        <taxon>Pseudomonadales</taxon>
        <taxon>Pseudomonadaceae</taxon>
        <taxon>Pseudomonas</taxon>
    </lineage>
</organism>
<dbReference type="AlphaFoldDB" id="A0A6H9RT59"/>